<evidence type="ECO:0000313" key="12">
    <source>
        <dbReference type="Proteomes" id="UP000199263"/>
    </source>
</evidence>
<dbReference type="Pfam" id="PF00111">
    <property type="entry name" value="Fer2"/>
    <property type="match status" value="1"/>
</dbReference>
<dbReference type="Gene3D" id="3.10.20.30">
    <property type="match status" value="1"/>
</dbReference>
<dbReference type="InterPro" id="IPR039261">
    <property type="entry name" value="FNR_nucleotide-bd"/>
</dbReference>
<evidence type="ECO:0000256" key="3">
    <source>
        <dbReference type="ARBA" id="ARBA00022714"/>
    </source>
</evidence>
<dbReference type="InterPro" id="IPR001433">
    <property type="entry name" value="OxRdtase_FAD/NAD-bd"/>
</dbReference>
<dbReference type="AlphaFoldDB" id="A0A1I1QK47"/>
<evidence type="ECO:0000256" key="8">
    <source>
        <dbReference type="ARBA" id="ARBA00023014"/>
    </source>
</evidence>
<dbReference type="Gene3D" id="3.40.50.80">
    <property type="entry name" value="Nucleotide-binding domain of ferredoxin-NADP reductase (FNR) module"/>
    <property type="match status" value="1"/>
</dbReference>
<dbReference type="InterPro" id="IPR012675">
    <property type="entry name" value="Beta-grasp_dom_sf"/>
</dbReference>
<dbReference type="PRINTS" id="PR00371">
    <property type="entry name" value="FPNCR"/>
</dbReference>
<dbReference type="CDD" id="cd06217">
    <property type="entry name" value="FNR_iron_sulfur_binding_3"/>
    <property type="match status" value="1"/>
</dbReference>
<keyword evidence="6" id="KW-0560">Oxidoreductase</keyword>
<keyword evidence="4" id="KW-0479">Metal-binding</keyword>
<dbReference type="SUPFAM" id="SSF63380">
    <property type="entry name" value="Riboflavin synthase domain-like"/>
    <property type="match status" value="1"/>
</dbReference>
<keyword evidence="5" id="KW-0274">FAD</keyword>
<dbReference type="SUPFAM" id="SSF54292">
    <property type="entry name" value="2Fe-2S ferredoxin-like"/>
    <property type="match status" value="1"/>
</dbReference>
<keyword evidence="8" id="KW-0411">Iron-sulfur</keyword>
<dbReference type="InterPro" id="IPR036010">
    <property type="entry name" value="2Fe-2S_ferredoxin-like_sf"/>
</dbReference>
<dbReference type="SUPFAM" id="SSF52343">
    <property type="entry name" value="Ferredoxin reductase-like, C-terminal NADP-linked domain"/>
    <property type="match status" value="1"/>
</dbReference>
<evidence type="ECO:0000256" key="5">
    <source>
        <dbReference type="ARBA" id="ARBA00022827"/>
    </source>
</evidence>
<dbReference type="STRING" id="119641.SAMN05421842_12544"/>
<dbReference type="PRINTS" id="PR00410">
    <property type="entry name" value="PHEHYDRXLASE"/>
</dbReference>
<dbReference type="InterPro" id="IPR017938">
    <property type="entry name" value="Riboflavin_synthase-like_b-brl"/>
</dbReference>
<dbReference type="InterPro" id="IPR050415">
    <property type="entry name" value="MRET"/>
</dbReference>
<dbReference type="Pfam" id="PF00970">
    <property type="entry name" value="FAD_binding_6"/>
    <property type="match status" value="1"/>
</dbReference>
<evidence type="ECO:0000256" key="4">
    <source>
        <dbReference type="ARBA" id="ARBA00022723"/>
    </source>
</evidence>
<sequence length="384" mass="43682">MKQFISEIEYIQEIMEEIAVLKKNGKDYSIDRGRTAKLIDRLHPKKLNLVLLEIIYRTDEAKTFRFISKNEYLPPFEAGQYINIFVEIGGVRTSRPYSLSSSPKQRAYYDITVAKIKNGFVSNYFWEKAKVGDSFESSSPAGEFHYNPVFHGKNLVFLAGGSGITPFMSMTQEVLNAGLDRNIHLIYGVRNEASAIFLKEFRDLSSRHDNFQLTLVASEPTDGYTGETGFITGELIKRQVKNFNSSSFYICGPQVMCDFCKKELWDLGVINRKVHQEMFGFRQDIQNEPGWPDRLTGKEEFTISLSDGRTLKGFSGESLLTSLERAGVRVNVCCRSGECSLCRVKLVSGTVFQPRGVLQRYVDKKYGYIHSCKSYPISNLEIII</sequence>
<dbReference type="PANTHER" id="PTHR47354">
    <property type="entry name" value="NADH OXIDOREDUCTASE HCR"/>
    <property type="match status" value="1"/>
</dbReference>
<keyword evidence="7" id="KW-0408">Iron</keyword>
<protein>
    <submittedName>
        <fullName evidence="11">Ferredoxin-NADP reductase</fullName>
    </submittedName>
</protein>
<dbReference type="GO" id="GO:0051537">
    <property type="term" value="F:2 iron, 2 sulfur cluster binding"/>
    <property type="evidence" value="ECO:0007669"/>
    <property type="project" value="UniProtKB-KW"/>
</dbReference>
<dbReference type="OrthoDB" id="9801223at2"/>
<evidence type="ECO:0000259" key="10">
    <source>
        <dbReference type="PROSITE" id="PS51384"/>
    </source>
</evidence>
<dbReference type="InterPro" id="IPR006058">
    <property type="entry name" value="2Fe2S_fd_BS"/>
</dbReference>
<gene>
    <name evidence="11" type="ORF">SAMN05421842_12544</name>
</gene>
<feature type="domain" description="2Fe-2S ferredoxin-type" evidence="9">
    <location>
        <begin position="299"/>
        <end position="384"/>
    </location>
</feature>
<dbReference type="PROSITE" id="PS00197">
    <property type="entry name" value="2FE2S_FER_1"/>
    <property type="match status" value="1"/>
</dbReference>
<organism evidence="11 12">
    <name type="scientific">Clostridium uliginosum</name>
    <dbReference type="NCBI Taxonomy" id="119641"/>
    <lineage>
        <taxon>Bacteria</taxon>
        <taxon>Bacillati</taxon>
        <taxon>Bacillota</taxon>
        <taxon>Clostridia</taxon>
        <taxon>Eubacteriales</taxon>
        <taxon>Clostridiaceae</taxon>
        <taxon>Clostridium</taxon>
    </lineage>
</organism>
<dbReference type="PROSITE" id="PS51085">
    <property type="entry name" value="2FE2S_FER_2"/>
    <property type="match status" value="1"/>
</dbReference>
<evidence type="ECO:0000256" key="7">
    <source>
        <dbReference type="ARBA" id="ARBA00023004"/>
    </source>
</evidence>
<comment type="cofactor">
    <cofactor evidence="1">
        <name>FAD</name>
        <dbReference type="ChEBI" id="CHEBI:57692"/>
    </cofactor>
</comment>
<keyword evidence="12" id="KW-1185">Reference proteome</keyword>
<dbReference type="GO" id="GO:0016491">
    <property type="term" value="F:oxidoreductase activity"/>
    <property type="evidence" value="ECO:0007669"/>
    <property type="project" value="UniProtKB-KW"/>
</dbReference>
<dbReference type="EMBL" id="FOMG01000025">
    <property type="protein sequence ID" value="SFD22466.1"/>
    <property type="molecule type" value="Genomic_DNA"/>
</dbReference>
<evidence type="ECO:0000256" key="1">
    <source>
        <dbReference type="ARBA" id="ARBA00001974"/>
    </source>
</evidence>
<keyword evidence="2" id="KW-0285">Flavoprotein</keyword>
<dbReference type="Pfam" id="PF00175">
    <property type="entry name" value="NAD_binding_1"/>
    <property type="match status" value="1"/>
</dbReference>
<accession>A0A1I1QK47</accession>
<dbReference type="CDD" id="cd00207">
    <property type="entry name" value="fer2"/>
    <property type="match status" value="1"/>
</dbReference>
<dbReference type="InterPro" id="IPR017927">
    <property type="entry name" value="FAD-bd_FR_type"/>
</dbReference>
<dbReference type="RefSeq" id="WP_090093202.1">
    <property type="nucleotide sequence ID" value="NZ_FOMG01000025.1"/>
</dbReference>
<dbReference type="GO" id="GO:0046872">
    <property type="term" value="F:metal ion binding"/>
    <property type="evidence" value="ECO:0007669"/>
    <property type="project" value="UniProtKB-KW"/>
</dbReference>
<evidence type="ECO:0000259" key="9">
    <source>
        <dbReference type="PROSITE" id="PS51085"/>
    </source>
</evidence>
<dbReference type="InterPro" id="IPR008333">
    <property type="entry name" value="Cbr1-like_FAD-bd_dom"/>
</dbReference>
<dbReference type="PANTHER" id="PTHR47354:SF6">
    <property type="entry name" value="NADH OXIDOREDUCTASE HCR"/>
    <property type="match status" value="1"/>
</dbReference>
<dbReference type="Gene3D" id="2.40.30.10">
    <property type="entry name" value="Translation factors"/>
    <property type="match status" value="1"/>
</dbReference>
<reference evidence="11 12" key="1">
    <citation type="submission" date="2016-10" db="EMBL/GenBank/DDBJ databases">
        <authorList>
            <person name="de Groot N.N."/>
        </authorList>
    </citation>
    <scope>NUCLEOTIDE SEQUENCE [LARGE SCALE GENOMIC DNA]</scope>
    <source>
        <strain evidence="11 12">DSM 12992</strain>
    </source>
</reference>
<dbReference type="InterPro" id="IPR001709">
    <property type="entry name" value="Flavoprot_Pyr_Nucl_cyt_Rdtase"/>
</dbReference>
<dbReference type="Proteomes" id="UP000199263">
    <property type="component" value="Unassembled WGS sequence"/>
</dbReference>
<dbReference type="PROSITE" id="PS51384">
    <property type="entry name" value="FAD_FR"/>
    <property type="match status" value="1"/>
</dbReference>
<proteinExistence type="predicted"/>
<evidence type="ECO:0000256" key="2">
    <source>
        <dbReference type="ARBA" id="ARBA00022630"/>
    </source>
</evidence>
<name>A0A1I1QK47_9CLOT</name>
<evidence type="ECO:0000313" key="11">
    <source>
        <dbReference type="EMBL" id="SFD22466.1"/>
    </source>
</evidence>
<keyword evidence="3" id="KW-0001">2Fe-2S</keyword>
<evidence type="ECO:0000256" key="6">
    <source>
        <dbReference type="ARBA" id="ARBA00023002"/>
    </source>
</evidence>
<dbReference type="InterPro" id="IPR001041">
    <property type="entry name" value="2Fe-2S_ferredoxin-type"/>
</dbReference>
<feature type="domain" description="FAD-binding FR-type" evidence="10">
    <location>
        <begin position="44"/>
        <end position="147"/>
    </location>
</feature>